<organism evidence="1 2">
    <name type="scientific">Aplysia californica</name>
    <name type="common">California sea hare</name>
    <dbReference type="NCBI Taxonomy" id="6500"/>
    <lineage>
        <taxon>Eukaryota</taxon>
        <taxon>Metazoa</taxon>
        <taxon>Spiralia</taxon>
        <taxon>Lophotrochozoa</taxon>
        <taxon>Mollusca</taxon>
        <taxon>Gastropoda</taxon>
        <taxon>Heterobranchia</taxon>
        <taxon>Euthyneura</taxon>
        <taxon>Tectipleura</taxon>
        <taxon>Aplysiida</taxon>
        <taxon>Aplysioidea</taxon>
        <taxon>Aplysiidae</taxon>
        <taxon>Aplysia</taxon>
    </lineage>
</organism>
<name>A0ABM1A6F2_APLCA</name>
<evidence type="ECO:0000313" key="1">
    <source>
        <dbReference type="Proteomes" id="UP000694888"/>
    </source>
</evidence>
<sequence length="140" mass="15876">MNKTSATPAPLNLFTKPIFYLKMAWKLKCKLWSPMASTYVHEEDQDTMSESRSLDNFGSSAHRLWKRKSTVEPAGDMGLGGFHPAQNIEDVVDWKLVVHRYLVMQGVTDLDDEVTKGTSLLNMEVVDDQSNNDKNRNNVT</sequence>
<gene>
    <name evidence="2" type="primary">LOC106012658</name>
</gene>
<reference evidence="2" key="1">
    <citation type="submission" date="2025-08" db="UniProtKB">
        <authorList>
            <consortium name="RefSeq"/>
        </authorList>
    </citation>
    <scope>IDENTIFICATION</scope>
</reference>
<dbReference type="RefSeq" id="XP_012941708.1">
    <property type="nucleotide sequence ID" value="XM_013086254.1"/>
</dbReference>
<protein>
    <submittedName>
        <fullName evidence="2">Uncharacterized protein LOC106012658</fullName>
    </submittedName>
</protein>
<proteinExistence type="predicted"/>
<dbReference type="GeneID" id="106012658"/>
<keyword evidence="1" id="KW-1185">Reference proteome</keyword>
<dbReference type="Proteomes" id="UP000694888">
    <property type="component" value="Unplaced"/>
</dbReference>
<evidence type="ECO:0000313" key="2">
    <source>
        <dbReference type="RefSeq" id="XP_012941708.1"/>
    </source>
</evidence>
<accession>A0ABM1A6F2</accession>